<feature type="region of interest" description="Disordered" evidence="1">
    <location>
        <begin position="1"/>
        <end position="30"/>
    </location>
</feature>
<dbReference type="Proteomes" id="UP001152561">
    <property type="component" value="Unassembled WGS sequence"/>
</dbReference>
<name>A0A9Q1LC12_9SOLA</name>
<organism evidence="2 3">
    <name type="scientific">Anisodus acutangulus</name>
    <dbReference type="NCBI Taxonomy" id="402998"/>
    <lineage>
        <taxon>Eukaryota</taxon>
        <taxon>Viridiplantae</taxon>
        <taxon>Streptophyta</taxon>
        <taxon>Embryophyta</taxon>
        <taxon>Tracheophyta</taxon>
        <taxon>Spermatophyta</taxon>
        <taxon>Magnoliopsida</taxon>
        <taxon>eudicotyledons</taxon>
        <taxon>Gunneridae</taxon>
        <taxon>Pentapetalae</taxon>
        <taxon>asterids</taxon>
        <taxon>lamiids</taxon>
        <taxon>Solanales</taxon>
        <taxon>Solanaceae</taxon>
        <taxon>Solanoideae</taxon>
        <taxon>Hyoscyameae</taxon>
        <taxon>Anisodus</taxon>
    </lineage>
</organism>
<evidence type="ECO:0000313" key="2">
    <source>
        <dbReference type="EMBL" id="KAJ8533784.1"/>
    </source>
</evidence>
<dbReference type="EMBL" id="JAJAGQ010000019">
    <property type="protein sequence ID" value="KAJ8533784.1"/>
    <property type="molecule type" value="Genomic_DNA"/>
</dbReference>
<comment type="caution">
    <text evidence="2">The sequence shown here is derived from an EMBL/GenBank/DDBJ whole genome shotgun (WGS) entry which is preliminary data.</text>
</comment>
<reference evidence="3" key="1">
    <citation type="journal article" date="2023" name="Proc. Natl. Acad. Sci. U.S.A.">
        <title>Genomic and structural basis for evolution of tropane alkaloid biosynthesis.</title>
        <authorList>
            <person name="Wanga Y.-J."/>
            <person name="Taina T."/>
            <person name="Yua J.-Y."/>
            <person name="Lia J."/>
            <person name="Xua B."/>
            <person name="Chenc J."/>
            <person name="D'Auriad J.C."/>
            <person name="Huanga J.-P."/>
            <person name="Huanga S.-X."/>
        </authorList>
    </citation>
    <scope>NUCLEOTIDE SEQUENCE [LARGE SCALE GENOMIC DNA]</scope>
    <source>
        <strain evidence="3">cv. KIB-2019</strain>
    </source>
</reference>
<accession>A0A9Q1LC12</accession>
<evidence type="ECO:0000313" key="3">
    <source>
        <dbReference type="Proteomes" id="UP001152561"/>
    </source>
</evidence>
<feature type="compositionally biased region" description="Basic and acidic residues" evidence="1">
    <location>
        <begin position="105"/>
        <end position="114"/>
    </location>
</feature>
<evidence type="ECO:0000256" key="1">
    <source>
        <dbReference type="SAM" id="MobiDB-lite"/>
    </source>
</evidence>
<gene>
    <name evidence="2" type="ORF">K7X08_007108</name>
</gene>
<proteinExistence type="predicted"/>
<protein>
    <submittedName>
        <fullName evidence="2">Uncharacterized protein</fullName>
    </submittedName>
</protein>
<dbReference type="AlphaFoldDB" id="A0A9Q1LC12"/>
<feature type="region of interest" description="Disordered" evidence="1">
    <location>
        <begin position="84"/>
        <end position="114"/>
    </location>
</feature>
<sequence>MARQQCTVHRPPEMLANEGKGQTVTPDSGIPHTLAPLKLGNWLPGVENDATVVSLPEKRTASQDIGNEEPEGSNTAMKLLFSAGSHVTPPNREGPHVTPPLVDVRGNDNCKMKE</sequence>
<keyword evidence="3" id="KW-1185">Reference proteome</keyword>